<dbReference type="Gene3D" id="3.40.220.10">
    <property type="entry name" value="Leucine Aminopeptidase, subunit E, domain 1"/>
    <property type="match status" value="1"/>
</dbReference>
<dbReference type="Gene3D" id="3.90.79.10">
    <property type="entry name" value="Nucleoside Triphosphate Pyrophosphohydrolase"/>
    <property type="match status" value="1"/>
</dbReference>
<keyword evidence="1 2" id="KW-0378">Hydrolase</keyword>
<sequence>MTAAGRLPCRYVIHAATMAMDFVTGEESIRLAARNALKRVREQGMESVAFPALGCGVGGFPAERAARIMAEETAAFLCEGVPGLREVRFVLFDAPTFWTFEKVVGEHLGYIQRKLGRYPIPTVDAVIETAGGIVLIERKNPPYGWALPGGFVDWGESLEAAVRREAMEETGLELEELRQFHTYSEPGRDPRFHTITTVFSARGRGEPVARDDAAGIAIFPPDRLPEKMAFDHRRILRDYLEAKFNPSSTMAK</sequence>
<comment type="similarity">
    <text evidence="2">Belongs to the Nudix hydrolase family.</text>
</comment>
<dbReference type="InterPro" id="IPR020476">
    <property type="entry name" value="Nudix_hydrolase"/>
</dbReference>
<dbReference type="Pfam" id="PF01661">
    <property type="entry name" value="Macro"/>
    <property type="match status" value="1"/>
</dbReference>
<evidence type="ECO:0000256" key="2">
    <source>
        <dbReference type="RuleBase" id="RU003476"/>
    </source>
</evidence>
<dbReference type="SUPFAM" id="SSF55811">
    <property type="entry name" value="Nudix"/>
    <property type="match status" value="1"/>
</dbReference>
<accession>A0A1V5MFE3</accession>
<organism evidence="5">
    <name type="scientific">candidate division TA06 bacterium ADurb.Bin417</name>
    <dbReference type="NCBI Taxonomy" id="1852828"/>
    <lineage>
        <taxon>Bacteria</taxon>
        <taxon>Bacteria division TA06</taxon>
    </lineage>
</organism>
<dbReference type="InterPro" id="IPR002589">
    <property type="entry name" value="Macro_dom"/>
</dbReference>
<dbReference type="InterPro" id="IPR043472">
    <property type="entry name" value="Macro_dom-like"/>
</dbReference>
<dbReference type="SUPFAM" id="SSF52949">
    <property type="entry name" value="Macro domain-like"/>
    <property type="match status" value="1"/>
</dbReference>
<dbReference type="GO" id="GO:0016787">
    <property type="term" value="F:hydrolase activity"/>
    <property type="evidence" value="ECO:0007669"/>
    <property type="project" value="UniProtKB-KW"/>
</dbReference>
<evidence type="ECO:0000259" key="3">
    <source>
        <dbReference type="PROSITE" id="PS51154"/>
    </source>
</evidence>
<reference evidence="5" key="1">
    <citation type="submission" date="2017-02" db="EMBL/GenBank/DDBJ databases">
        <title>Delving into the versatile metabolic prowess of the omnipresent phylum Bacteroidetes.</title>
        <authorList>
            <person name="Nobu M.K."/>
            <person name="Mei R."/>
            <person name="Narihiro T."/>
            <person name="Kuroda K."/>
            <person name="Liu W.-T."/>
        </authorList>
    </citation>
    <scope>NUCLEOTIDE SEQUENCE</scope>
    <source>
        <strain evidence="5">ADurb.Bin417</strain>
    </source>
</reference>
<dbReference type="PROSITE" id="PS51154">
    <property type="entry name" value="MACRO"/>
    <property type="match status" value="1"/>
</dbReference>
<dbReference type="InterPro" id="IPR015797">
    <property type="entry name" value="NUDIX_hydrolase-like_dom_sf"/>
</dbReference>
<dbReference type="PROSITE" id="PS00893">
    <property type="entry name" value="NUDIX_BOX"/>
    <property type="match status" value="1"/>
</dbReference>
<gene>
    <name evidence="5" type="primary">ymdB</name>
    <name evidence="5" type="ORF">BWY73_00962</name>
</gene>
<dbReference type="PANTHER" id="PTHR43736:SF1">
    <property type="entry name" value="DIHYDRONEOPTERIN TRIPHOSPHATE DIPHOSPHATASE"/>
    <property type="match status" value="1"/>
</dbReference>
<protein>
    <submittedName>
        <fullName evidence="5">O-acetyl-ADP-ribose deacetylase</fullName>
        <ecNumber evidence="5">3.5.1.-</ecNumber>
    </submittedName>
</protein>
<dbReference type="Pfam" id="PF00293">
    <property type="entry name" value="NUDIX"/>
    <property type="match status" value="1"/>
</dbReference>
<dbReference type="AlphaFoldDB" id="A0A1V5MFE3"/>
<name>A0A1V5MFE3_UNCT6</name>
<dbReference type="PANTHER" id="PTHR43736">
    <property type="entry name" value="ADP-RIBOSE PYROPHOSPHATASE"/>
    <property type="match status" value="1"/>
</dbReference>
<dbReference type="CDD" id="cd18873">
    <property type="entry name" value="NUDIX_NadM_like"/>
    <property type="match status" value="1"/>
</dbReference>
<dbReference type="EMBL" id="MWAK01000139">
    <property type="protein sequence ID" value="OPZ91984.1"/>
    <property type="molecule type" value="Genomic_DNA"/>
</dbReference>
<evidence type="ECO:0000313" key="5">
    <source>
        <dbReference type="EMBL" id="OPZ91984.1"/>
    </source>
</evidence>
<dbReference type="InterPro" id="IPR000086">
    <property type="entry name" value="NUDIX_hydrolase_dom"/>
</dbReference>
<dbReference type="PROSITE" id="PS51462">
    <property type="entry name" value="NUDIX"/>
    <property type="match status" value="1"/>
</dbReference>
<feature type="domain" description="Macro" evidence="3">
    <location>
        <begin position="1"/>
        <end position="108"/>
    </location>
</feature>
<evidence type="ECO:0000256" key="1">
    <source>
        <dbReference type="ARBA" id="ARBA00022801"/>
    </source>
</evidence>
<comment type="caution">
    <text evidence="5">The sequence shown here is derived from an EMBL/GenBank/DDBJ whole genome shotgun (WGS) entry which is preliminary data.</text>
</comment>
<evidence type="ECO:0000259" key="4">
    <source>
        <dbReference type="PROSITE" id="PS51462"/>
    </source>
</evidence>
<feature type="domain" description="Nudix hydrolase" evidence="4">
    <location>
        <begin position="118"/>
        <end position="244"/>
    </location>
</feature>
<dbReference type="InterPro" id="IPR020084">
    <property type="entry name" value="NUDIX_hydrolase_CS"/>
</dbReference>
<dbReference type="PRINTS" id="PR00502">
    <property type="entry name" value="NUDIXFAMILY"/>
</dbReference>
<proteinExistence type="inferred from homology"/>
<dbReference type="Proteomes" id="UP000485484">
    <property type="component" value="Unassembled WGS sequence"/>
</dbReference>
<dbReference type="EC" id="3.5.1.-" evidence="5"/>